<dbReference type="InterPro" id="IPR015943">
    <property type="entry name" value="WD40/YVTN_repeat-like_dom_sf"/>
</dbReference>
<feature type="repeat" description="WD" evidence="3">
    <location>
        <begin position="129"/>
        <end position="151"/>
    </location>
</feature>
<evidence type="ECO:0000256" key="2">
    <source>
        <dbReference type="ARBA" id="ARBA00022737"/>
    </source>
</evidence>
<dbReference type="InterPro" id="IPR036322">
    <property type="entry name" value="WD40_repeat_dom_sf"/>
</dbReference>
<dbReference type="EMBL" id="AJWK01017477">
    <property type="status" value="NOT_ANNOTATED_CDS"/>
    <property type="molecule type" value="Genomic_DNA"/>
</dbReference>
<evidence type="ECO:0000256" key="3">
    <source>
        <dbReference type="PROSITE-ProRule" id="PRU00221"/>
    </source>
</evidence>
<evidence type="ECO:0000313" key="4">
    <source>
        <dbReference type="EnsemblMetazoa" id="LLOJ005530-PA"/>
    </source>
</evidence>
<dbReference type="SMART" id="SM00320">
    <property type="entry name" value="WD40"/>
    <property type="match status" value="6"/>
</dbReference>
<dbReference type="SUPFAM" id="SSF50978">
    <property type="entry name" value="WD40 repeat-like"/>
    <property type="match status" value="1"/>
</dbReference>
<keyword evidence="1 3" id="KW-0853">WD repeat</keyword>
<organism evidence="4 5">
    <name type="scientific">Lutzomyia longipalpis</name>
    <name type="common">Sand fly</name>
    <dbReference type="NCBI Taxonomy" id="7200"/>
    <lineage>
        <taxon>Eukaryota</taxon>
        <taxon>Metazoa</taxon>
        <taxon>Ecdysozoa</taxon>
        <taxon>Arthropoda</taxon>
        <taxon>Hexapoda</taxon>
        <taxon>Insecta</taxon>
        <taxon>Pterygota</taxon>
        <taxon>Neoptera</taxon>
        <taxon>Endopterygota</taxon>
        <taxon>Diptera</taxon>
        <taxon>Nematocera</taxon>
        <taxon>Psychodoidea</taxon>
        <taxon>Psychodidae</taxon>
        <taxon>Lutzomyia</taxon>
        <taxon>Lutzomyia</taxon>
    </lineage>
</organism>
<dbReference type="PROSITE" id="PS50082">
    <property type="entry name" value="WD_REPEATS_2"/>
    <property type="match status" value="1"/>
</dbReference>
<dbReference type="InterPro" id="IPR001680">
    <property type="entry name" value="WD40_rpt"/>
</dbReference>
<dbReference type="AlphaFoldDB" id="A0A1B0CLP3"/>
<dbReference type="Proteomes" id="UP000092461">
    <property type="component" value="Unassembled WGS sequence"/>
</dbReference>
<dbReference type="VEuPathDB" id="VectorBase:LLOJ005530"/>
<accession>A0A1B0CLP3</accession>
<keyword evidence="5" id="KW-1185">Reference proteome</keyword>
<protein>
    <submittedName>
        <fullName evidence="4">Uncharacterized protein</fullName>
    </submittedName>
</protein>
<name>A0A1B0CLP3_LUTLO</name>
<dbReference type="InterPro" id="IPR019775">
    <property type="entry name" value="WD40_repeat_CS"/>
</dbReference>
<evidence type="ECO:0000313" key="5">
    <source>
        <dbReference type="Proteomes" id="UP000092461"/>
    </source>
</evidence>
<reference evidence="4" key="1">
    <citation type="submission" date="2020-05" db="UniProtKB">
        <authorList>
            <consortium name="EnsemblMetazoa"/>
        </authorList>
    </citation>
    <scope>IDENTIFICATION</scope>
    <source>
        <strain evidence="4">Jacobina</strain>
    </source>
</reference>
<dbReference type="EnsemblMetazoa" id="LLOJ005530-RA">
    <property type="protein sequence ID" value="LLOJ005530-PA"/>
    <property type="gene ID" value="LLOJ005530"/>
</dbReference>
<keyword evidence="2" id="KW-0677">Repeat</keyword>
<dbReference type="PANTHER" id="PTHR10971">
    <property type="entry name" value="MRNA EXPORT FACTOR AND BUB3"/>
    <property type="match status" value="1"/>
</dbReference>
<sequence>MDKPQIVEYSAQSVNYSVFDVKWIPRTAKFIAIGSQPQGTGIIQVYELEENTLQLKKEIPQEKSLKCVSFGASHIRDYHVAVGDFAGKLSVLDVERPEAPVYTVKAHTSIINALDAIGGALVNCGAPEIATGSRDGNVKVWDTRQADSPVACISGATSGSRDCWCVTFGNSFNNSERCLVAGYDNGDVKMIDLRTMSVRWEINLPNGICGAEFDRNDIEMNKLAVTTLEGGLYVYDMRTQHPKKGFACVSEKNAGRSLGSHGTISGSKSTVWAARHLPQNRDIFASCGGSGTVRLWNYEYPEKRQKTLSDGLDVGVEGTLQMLCSAVISSQPVHCFDWCADLIGLAVCGAFDQTVRVLISTKLNLY</sequence>
<dbReference type="VEuPathDB" id="VectorBase:LLONM1_011726"/>
<proteinExistence type="predicted"/>
<evidence type="ECO:0000256" key="1">
    <source>
        <dbReference type="ARBA" id="ARBA00022574"/>
    </source>
</evidence>
<dbReference type="PROSITE" id="PS00678">
    <property type="entry name" value="WD_REPEATS_1"/>
    <property type="match status" value="1"/>
</dbReference>
<dbReference type="Pfam" id="PF00400">
    <property type="entry name" value="WD40"/>
    <property type="match status" value="2"/>
</dbReference>
<dbReference type="Gene3D" id="2.130.10.10">
    <property type="entry name" value="YVTN repeat-like/Quinoprotein amine dehydrogenase"/>
    <property type="match status" value="1"/>
</dbReference>